<dbReference type="InterPro" id="IPR015517">
    <property type="entry name" value="dCMP_deaminase-rel"/>
</dbReference>
<protein>
    <recommendedName>
        <fullName evidence="3">CMP/dCMP-type deaminase domain-containing protein</fullName>
    </recommendedName>
</protein>
<dbReference type="PANTHER" id="PTHR11086">
    <property type="entry name" value="DEOXYCYTIDYLATE DEAMINASE-RELATED"/>
    <property type="match status" value="1"/>
</dbReference>
<dbReference type="InterPro" id="IPR016473">
    <property type="entry name" value="dCMP_deaminase"/>
</dbReference>
<dbReference type="PIRSF" id="PIRSF006019">
    <property type="entry name" value="dCMP_deaminase"/>
    <property type="match status" value="1"/>
</dbReference>
<accession>A0A6C0EK64</accession>
<sequence>MSAVNTLTEFNNFIGTQNTRPNWEEYFMSIAILVSQRSSCERLKVGAVIVENNRIISTGYNGFLPGADHTSIVIDNHEQATVHAEQNSICDAASRMVSVKNSSIYITHYPCLNCFKSIVASHIKTIYYYQDYKNNDLVKKFAGENNVKIIMLK</sequence>
<reference evidence="4" key="1">
    <citation type="journal article" date="2020" name="Nature">
        <title>Giant virus diversity and host interactions through global metagenomics.</title>
        <authorList>
            <person name="Schulz F."/>
            <person name="Roux S."/>
            <person name="Paez-Espino D."/>
            <person name="Jungbluth S."/>
            <person name="Walsh D.A."/>
            <person name="Denef V.J."/>
            <person name="McMahon K.D."/>
            <person name="Konstantinidis K.T."/>
            <person name="Eloe-Fadrosh E.A."/>
            <person name="Kyrpides N.C."/>
            <person name="Woyke T."/>
        </authorList>
    </citation>
    <scope>NUCLEOTIDE SEQUENCE</scope>
    <source>
        <strain evidence="4">GVMAG-M-3300001351-8</strain>
    </source>
</reference>
<evidence type="ECO:0000313" key="4">
    <source>
        <dbReference type="EMBL" id="QHT29051.1"/>
    </source>
</evidence>
<evidence type="ECO:0000256" key="2">
    <source>
        <dbReference type="ARBA" id="ARBA00022801"/>
    </source>
</evidence>
<dbReference type="GO" id="GO:0006220">
    <property type="term" value="P:pyrimidine nucleotide metabolic process"/>
    <property type="evidence" value="ECO:0007669"/>
    <property type="project" value="InterPro"/>
</dbReference>
<dbReference type="PANTHER" id="PTHR11086:SF18">
    <property type="entry name" value="DEOXYCYTIDYLATE DEAMINASE"/>
    <property type="match status" value="1"/>
</dbReference>
<dbReference type="GO" id="GO:0005737">
    <property type="term" value="C:cytoplasm"/>
    <property type="evidence" value="ECO:0007669"/>
    <property type="project" value="TreeGrafter"/>
</dbReference>
<evidence type="ECO:0000259" key="3">
    <source>
        <dbReference type="PROSITE" id="PS51747"/>
    </source>
</evidence>
<name>A0A6C0EK64_9ZZZZ</name>
<dbReference type="SUPFAM" id="SSF53927">
    <property type="entry name" value="Cytidine deaminase-like"/>
    <property type="match status" value="1"/>
</dbReference>
<feature type="domain" description="CMP/dCMP-type deaminase" evidence="3">
    <location>
        <begin position="22"/>
        <end position="144"/>
    </location>
</feature>
<dbReference type="InterPro" id="IPR016193">
    <property type="entry name" value="Cytidine_deaminase-like"/>
</dbReference>
<dbReference type="AlphaFoldDB" id="A0A6C0EK64"/>
<dbReference type="PROSITE" id="PS51747">
    <property type="entry name" value="CYT_DCMP_DEAMINASES_2"/>
    <property type="match status" value="1"/>
</dbReference>
<dbReference type="GO" id="GO:0004132">
    <property type="term" value="F:dCMP deaminase activity"/>
    <property type="evidence" value="ECO:0007669"/>
    <property type="project" value="InterPro"/>
</dbReference>
<dbReference type="CDD" id="cd01286">
    <property type="entry name" value="deoxycytidylate_deaminase"/>
    <property type="match status" value="1"/>
</dbReference>
<proteinExistence type="predicted"/>
<comment type="cofactor">
    <cofactor evidence="1">
        <name>Zn(2+)</name>
        <dbReference type="ChEBI" id="CHEBI:29105"/>
    </cofactor>
</comment>
<dbReference type="InterPro" id="IPR002125">
    <property type="entry name" value="CMP_dCMP_dom"/>
</dbReference>
<dbReference type="GO" id="GO:0008270">
    <property type="term" value="F:zinc ion binding"/>
    <property type="evidence" value="ECO:0007669"/>
    <property type="project" value="InterPro"/>
</dbReference>
<keyword evidence="2" id="KW-0378">Hydrolase</keyword>
<dbReference type="InterPro" id="IPR035105">
    <property type="entry name" value="Deoxycytidylate_deaminase_dom"/>
</dbReference>
<dbReference type="Pfam" id="PF00383">
    <property type="entry name" value="dCMP_cyt_deam_1"/>
    <property type="match status" value="1"/>
</dbReference>
<organism evidence="4">
    <name type="scientific">viral metagenome</name>
    <dbReference type="NCBI Taxonomy" id="1070528"/>
    <lineage>
        <taxon>unclassified sequences</taxon>
        <taxon>metagenomes</taxon>
        <taxon>organismal metagenomes</taxon>
    </lineage>
</organism>
<dbReference type="EMBL" id="MN738867">
    <property type="protein sequence ID" value="QHT29051.1"/>
    <property type="molecule type" value="Genomic_DNA"/>
</dbReference>
<evidence type="ECO:0000256" key="1">
    <source>
        <dbReference type="ARBA" id="ARBA00001947"/>
    </source>
</evidence>
<dbReference type="Gene3D" id="3.40.140.10">
    <property type="entry name" value="Cytidine Deaminase, domain 2"/>
    <property type="match status" value="1"/>
</dbReference>